<gene>
    <name evidence="2" type="ORF">FYJ74_04180</name>
</gene>
<feature type="domain" description="Peptidase U32 collagenase" evidence="1">
    <location>
        <begin position="389"/>
        <end position="508"/>
    </location>
</feature>
<dbReference type="AlphaFoldDB" id="A0A6L5YB44"/>
<dbReference type="InterPro" id="IPR051454">
    <property type="entry name" value="RNA/ubiquinone_mod_enzymes"/>
</dbReference>
<dbReference type="InterPro" id="IPR020988">
    <property type="entry name" value="Pept_U32_collagenase"/>
</dbReference>
<dbReference type="Pfam" id="PF01136">
    <property type="entry name" value="Peptidase_U32"/>
    <property type="match status" value="2"/>
</dbReference>
<accession>A0A6L5YB44</accession>
<evidence type="ECO:0000259" key="1">
    <source>
        <dbReference type="Pfam" id="PF12392"/>
    </source>
</evidence>
<dbReference type="Proteomes" id="UP000473699">
    <property type="component" value="Unassembled WGS sequence"/>
</dbReference>
<dbReference type="Pfam" id="PF12392">
    <property type="entry name" value="DUF3656"/>
    <property type="match status" value="1"/>
</dbReference>
<organism evidence="2 3">
    <name type="scientific">Pyramidobacter porci</name>
    <dbReference type="NCBI Taxonomy" id="2605789"/>
    <lineage>
        <taxon>Bacteria</taxon>
        <taxon>Thermotogati</taxon>
        <taxon>Synergistota</taxon>
        <taxon>Synergistia</taxon>
        <taxon>Synergistales</taxon>
        <taxon>Dethiosulfovibrionaceae</taxon>
        <taxon>Pyramidobacter</taxon>
    </lineage>
</organism>
<reference evidence="2 3" key="1">
    <citation type="submission" date="2019-08" db="EMBL/GenBank/DDBJ databases">
        <title>In-depth cultivation of the pig gut microbiome towards novel bacterial diversity and tailored functional studies.</title>
        <authorList>
            <person name="Wylensek D."/>
            <person name="Hitch T.C.A."/>
            <person name="Clavel T."/>
        </authorList>
    </citation>
    <scope>NUCLEOTIDE SEQUENCE [LARGE SCALE GENOMIC DNA]</scope>
    <source>
        <strain evidence="2 3">SM-530-WT-4B</strain>
    </source>
</reference>
<evidence type="ECO:0000313" key="2">
    <source>
        <dbReference type="EMBL" id="MST55238.1"/>
    </source>
</evidence>
<dbReference type="PANTHER" id="PTHR30217">
    <property type="entry name" value="PEPTIDASE U32 FAMILY"/>
    <property type="match status" value="1"/>
</dbReference>
<dbReference type="EMBL" id="VUNH01000003">
    <property type="protein sequence ID" value="MST55238.1"/>
    <property type="molecule type" value="Genomic_DNA"/>
</dbReference>
<dbReference type="PROSITE" id="PS01276">
    <property type="entry name" value="PEPTIDASE_U32"/>
    <property type="match status" value="1"/>
</dbReference>
<dbReference type="RefSeq" id="WP_154528334.1">
    <property type="nucleotide sequence ID" value="NZ_VUNH01000003.1"/>
</dbReference>
<name>A0A6L5YB44_9BACT</name>
<protein>
    <submittedName>
        <fullName evidence="2">U32 family peptidase</fullName>
    </submittedName>
</protein>
<dbReference type="PANTHER" id="PTHR30217:SF10">
    <property type="entry name" value="23S RRNA 5-HYDROXYCYTIDINE C2501 SYNTHASE"/>
    <property type="match status" value="1"/>
</dbReference>
<keyword evidence="3" id="KW-1185">Reference proteome</keyword>
<proteinExistence type="predicted"/>
<comment type="caution">
    <text evidence="2">The sequence shown here is derived from an EMBL/GenBank/DDBJ whole genome shotgun (WGS) entry which is preliminary data.</text>
</comment>
<sequence>MKKSLELLAPAGTWEALEAAVNAGADAVYLGGKAFGARAYAGNFDRDELSRAVRFAHLHGVRLFVAVNTLADDREMRELADYLAFLSNAGVDAIIVQDLGVLRLARLVAPELPRHASTQMTITNAAGVRFAADCGMVRAVPARELSIADLRAAAAEDIEIEAFIHGALCVCYSGQCLMSSLIGGRSGNRGRCAQPCRMPYTLIGDSGENLLRGSAGAYLLSPRDLNTLDVLPQMIEAGVCSFKIEGRMKRPEYVAAVVDAYRRAIDSYLTGDYRVPERDRANVEQIFNRGFTTAYLTGRPGRKMISDSRPDNRGVIVGRVESLGRDRATIRLEKELRRGDGLEFAGTGESGAGTTVASLTVGGCTVERAPAGSLAEIDVPPGVRRDAPVFRTLDKKLIEYAATFYGEKNKRRVPVNARVSVAVGRPLEVEFSDGEGHTGTGRTSFLAEAARTRPLDEASLRRQLERLGATEYVLNGLELALEGELMVPVGEINEARRQACEALDRARLDDFLPPRRPVENAAASAQLERENAALKKLAAARPAEKTRLSVWTDRLDGVRAALDGGADWVIFGGDRYCGRDAGFSDCAAAVELIHAAGRRAALGTPRIVAEPQLRLFEKFLRHVQDSGADQLNVHNLGLWQLAREMELKIPLWADMSLNIYNSQSLLFWRESGAAGATPSVELNMPQIRHLAGVSPLPLECLVQGPVEMMVSEYNVGDSFLGGKGKDAAGRRGEIYLRDRTRAAFRLASDQFGRMHVLNSQDLCALDLVPRLREIGVARLRIDARTYRPDGIRRLTDLYRRALSGALRNPQNLPNTTRGHYSRGVM</sequence>
<evidence type="ECO:0000313" key="3">
    <source>
        <dbReference type="Proteomes" id="UP000473699"/>
    </source>
</evidence>
<dbReference type="InterPro" id="IPR001539">
    <property type="entry name" value="Peptidase_U32"/>
</dbReference>